<accession>A0ABQ6M141</accession>
<proteinExistence type="predicted"/>
<dbReference type="SUPFAM" id="SSF56925">
    <property type="entry name" value="OMPA-like"/>
    <property type="match status" value="1"/>
</dbReference>
<evidence type="ECO:0000313" key="3">
    <source>
        <dbReference type="EMBL" id="GMG88009.1"/>
    </source>
</evidence>
<organism evidence="3 4">
    <name type="scientific">Biformimicrobium ophioploci</name>
    <dbReference type="NCBI Taxonomy" id="3036711"/>
    <lineage>
        <taxon>Bacteria</taxon>
        <taxon>Pseudomonadati</taxon>
        <taxon>Pseudomonadota</taxon>
        <taxon>Gammaproteobacteria</taxon>
        <taxon>Cellvibrionales</taxon>
        <taxon>Microbulbiferaceae</taxon>
        <taxon>Biformimicrobium</taxon>
    </lineage>
</organism>
<dbReference type="InterPro" id="IPR027385">
    <property type="entry name" value="Beta-barrel_OMP"/>
</dbReference>
<dbReference type="EMBL" id="BSYJ01000004">
    <property type="protein sequence ID" value="GMG88009.1"/>
    <property type="molecule type" value="Genomic_DNA"/>
</dbReference>
<gene>
    <name evidence="3" type="ORF">MNKW57_23300</name>
</gene>
<feature type="domain" description="Outer membrane protein beta-barrel" evidence="2">
    <location>
        <begin position="14"/>
        <end position="229"/>
    </location>
</feature>
<dbReference type="Gene3D" id="2.40.160.20">
    <property type="match status" value="1"/>
</dbReference>
<evidence type="ECO:0000259" key="2">
    <source>
        <dbReference type="Pfam" id="PF13505"/>
    </source>
</evidence>
<evidence type="ECO:0000313" key="4">
    <source>
        <dbReference type="Proteomes" id="UP001224392"/>
    </source>
</evidence>
<comment type="caution">
    <text evidence="3">The sequence shown here is derived from an EMBL/GenBank/DDBJ whole genome shotgun (WGS) entry which is preliminary data.</text>
</comment>
<dbReference type="RefSeq" id="WP_285764617.1">
    <property type="nucleotide sequence ID" value="NZ_BSYJ01000004.1"/>
</dbReference>
<dbReference type="InterPro" id="IPR011250">
    <property type="entry name" value="OMP/PagP_B-barrel"/>
</dbReference>
<keyword evidence="4" id="KW-1185">Reference proteome</keyword>
<dbReference type="Proteomes" id="UP001224392">
    <property type="component" value="Unassembled WGS sequence"/>
</dbReference>
<evidence type="ECO:0000256" key="1">
    <source>
        <dbReference type="ARBA" id="ARBA00022729"/>
    </source>
</evidence>
<dbReference type="Pfam" id="PF13505">
    <property type="entry name" value="OMP_b-brl"/>
    <property type="match status" value="1"/>
</dbReference>
<sequence length="229" mass="25143">MEGRNLLYVVFFSGFAAAPGIAQADFYSHNYFGASFGDATQDEFCGRVEQNVAEIDATTASASLRSCEDGGNLWKVFVGRHWHPNLAVEASYTRLADATHITDINEPAFVPPDFTRDSEVETHMVGAYLVGHLPLHESFSLYARAGASLWQQTREINFVFIDPLFGAIRYRSNEASDGVSAAYAAGMQYTWQRSITVRADLEKIDGIGSDESGGETSLETVTLGLSMRF</sequence>
<name>A0ABQ6M141_9GAMM</name>
<protein>
    <recommendedName>
        <fullName evidence="2">Outer membrane protein beta-barrel domain-containing protein</fullName>
    </recommendedName>
</protein>
<keyword evidence="1" id="KW-0732">Signal</keyword>
<reference evidence="3 4" key="1">
    <citation type="submission" date="2023-04" db="EMBL/GenBank/DDBJ databases">
        <title>Marinobulbifer ophiurae gen. nov., sp. Nov., isolate from tissue of brittle star Ophioplocus japonicus.</title>
        <authorList>
            <person name="Kawano K."/>
            <person name="Sawayama S."/>
            <person name="Nakagawa S."/>
        </authorList>
    </citation>
    <scope>NUCLEOTIDE SEQUENCE [LARGE SCALE GENOMIC DNA]</scope>
    <source>
        <strain evidence="3 4">NKW57</strain>
    </source>
</reference>